<keyword evidence="1 6" id="KW-0560">Oxidoreductase</keyword>
<dbReference type="GO" id="GO:0071949">
    <property type="term" value="F:FAD binding"/>
    <property type="evidence" value="ECO:0007669"/>
    <property type="project" value="InterPro"/>
</dbReference>
<dbReference type="Gene3D" id="3.50.50.60">
    <property type="entry name" value="FAD/NAD(P)-binding domain"/>
    <property type="match status" value="1"/>
</dbReference>
<name>A0AAD8XVB0_9STRA</name>
<evidence type="ECO:0000256" key="1">
    <source>
        <dbReference type="ARBA" id="ARBA00023002"/>
    </source>
</evidence>
<evidence type="ECO:0000313" key="6">
    <source>
        <dbReference type="EMBL" id="KAK1734526.1"/>
    </source>
</evidence>
<dbReference type="PANTHER" id="PTHR13789:SF309">
    <property type="entry name" value="PUTATIVE (AFU_ORTHOLOGUE AFUA_6G14510)-RELATED"/>
    <property type="match status" value="1"/>
</dbReference>
<dbReference type="Gene3D" id="1.20.1280.50">
    <property type="match status" value="1"/>
</dbReference>
<reference evidence="6" key="1">
    <citation type="submission" date="2023-06" db="EMBL/GenBank/DDBJ databases">
        <title>Survivors Of The Sea: Transcriptome response of Skeletonema marinoi to long-term dormancy.</title>
        <authorList>
            <person name="Pinder M.I.M."/>
            <person name="Kourtchenko O."/>
            <person name="Robertson E.K."/>
            <person name="Larsson T."/>
            <person name="Maumus F."/>
            <person name="Osuna-Cruz C.M."/>
            <person name="Vancaester E."/>
            <person name="Stenow R."/>
            <person name="Vandepoele K."/>
            <person name="Ploug H."/>
            <person name="Bruchert V."/>
            <person name="Godhe A."/>
            <person name="Topel M."/>
        </authorList>
    </citation>
    <scope>NUCLEOTIDE SEQUENCE</scope>
    <source>
        <strain evidence="6">R05AC</strain>
    </source>
</reference>
<organism evidence="6 7">
    <name type="scientific">Skeletonema marinoi</name>
    <dbReference type="NCBI Taxonomy" id="267567"/>
    <lineage>
        <taxon>Eukaryota</taxon>
        <taxon>Sar</taxon>
        <taxon>Stramenopiles</taxon>
        <taxon>Ochrophyta</taxon>
        <taxon>Bacillariophyta</taxon>
        <taxon>Coscinodiscophyceae</taxon>
        <taxon>Thalassiosirophycidae</taxon>
        <taxon>Thalassiosirales</taxon>
        <taxon>Skeletonemataceae</taxon>
        <taxon>Skeletonema</taxon>
        <taxon>Skeletonema marinoi-dohrnii complex</taxon>
    </lineage>
</organism>
<dbReference type="CDD" id="cd09917">
    <property type="entry name" value="F-box_SF"/>
    <property type="match status" value="1"/>
</dbReference>
<feature type="domain" description="F-box" evidence="4">
    <location>
        <begin position="7"/>
        <end position="38"/>
    </location>
</feature>
<gene>
    <name evidence="6" type="ORF">QTG54_014774</name>
</gene>
<evidence type="ECO:0000256" key="3">
    <source>
        <dbReference type="SAM" id="MobiDB-lite"/>
    </source>
</evidence>
<dbReference type="SUPFAM" id="SSF52047">
    <property type="entry name" value="RNI-like"/>
    <property type="match status" value="1"/>
</dbReference>
<feature type="region of interest" description="Disordered" evidence="3">
    <location>
        <begin position="389"/>
        <end position="420"/>
    </location>
</feature>
<dbReference type="GO" id="GO:0004497">
    <property type="term" value="F:monooxygenase activity"/>
    <property type="evidence" value="ECO:0007669"/>
    <property type="project" value="UniProtKB-KW"/>
</dbReference>
<dbReference type="InterPro" id="IPR001810">
    <property type="entry name" value="F-box_dom"/>
</dbReference>
<keyword evidence="7" id="KW-1185">Reference proteome</keyword>
<dbReference type="InterPro" id="IPR036047">
    <property type="entry name" value="F-box-like_dom_sf"/>
</dbReference>
<dbReference type="SUPFAM" id="SSF51905">
    <property type="entry name" value="FAD/NAD(P)-binding domain"/>
    <property type="match status" value="1"/>
</dbReference>
<evidence type="ECO:0000259" key="4">
    <source>
        <dbReference type="Pfam" id="PF00646"/>
    </source>
</evidence>
<keyword evidence="2" id="KW-0503">Monooxygenase</keyword>
<dbReference type="SUPFAM" id="SSF81383">
    <property type="entry name" value="F-box domain"/>
    <property type="match status" value="1"/>
</dbReference>
<dbReference type="InterPro" id="IPR002938">
    <property type="entry name" value="FAD-bd"/>
</dbReference>
<feature type="compositionally biased region" description="Basic and acidic residues" evidence="3">
    <location>
        <begin position="394"/>
        <end position="409"/>
    </location>
</feature>
<dbReference type="AlphaFoldDB" id="A0AAD8XVB0"/>
<dbReference type="Pfam" id="PF01494">
    <property type="entry name" value="FAD_binding_3"/>
    <property type="match status" value="1"/>
</dbReference>
<dbReference type="PANTHER" id="PTHR13789">
    <property type="entry name" value="MONOOXYGENASE"/>
    <property type="match status" value="1"/>
</dbReference>
<dbReference type="PRINTS" id="PR00420">
    <property type="entry name" value="RNGMNOXGNASE"/>
</dbReference>
<accession>A0AAD8XVB0</accession>
<proteinExistence type="predicted"/>
<dbReference type="InterPro" id="IPR032675">
    <property type="entry name" value="LRR_dom_sf"/>
</dbReference>
<dbReference type="InterPro" id="IPR036188">
    <property type="entry name" value="FAD/NAD-bd_sf"/>
</dbReference>
<protein>
    <submittedName>
        <fullName evidence="6">NAD(P)/FAD-dependent oxidoreductase</fullName>
        <ecNumber evidence="6">1.-.-.-</ecNumber>
    </submittedName>
</protein>
<dbReference type="InterPro" id="IPR050493">
    <property type="entry name" value="FAD-dep_Monooxygenase_BioMet"/>
</dbReference>
<evidence type="ECO:0000256" key="2">
    <source>
        <dbReference type="ARBA" id="ARBA00023033"/>
    </source>
</evidence>
<dbReference type="Proteomes" id="UP001224775">
    <property type="component" value="Unassembled WGS sequence"/>
</dbReference>
<sequence length="888" mass="97102">MANELSGDVIAIIFGSFPPDDIMRMRRVCRKWREAAKKTIVPMTEFSVDSVRKYNAMATMTTALPNLQQLSIRGLRSGHKYSDGEDPDEKLARYHASLTSHDVNLISNFRKLRVLHIEGAPLNGRFPVLFSFPLLEKLIISDCPYLKWDLEMLQGLPSLKELGCNRNSRLTGNLRSLRVLEHTLEKLEVNSCKQIEGNLMDLADLPHLKELDLDHTPAITGDIRDIGEDDFPVLESLGLPRSVYGGMYCEFQLISEVPSFMQAIHLLLQRTPTLFREIWLPGAFAWSLSGQSPDRYEYDNIYGCPYPPFSLQIVQAESRRGWSWCSNGGDSCEINWLDPEPSRDSSGYEDYIEELQPIERNIDIYKGHHQPPSEEVYNRLCEEYMGKTPLVPKTDSRQHDSAHKSKQEDNNNNNTNKYNQHHMRLPPLHLATAFISRTSTVPPTSRSLFSTSALNMKSNAATQAEGTVIVGGGIAGLAVAAALRNVAGVSNVKVLEASTKASFQNTDSGAAAQLGPNGLRALNFISSSDNEDDDVVQKVLDMGGILEGNVMMMPGGQTMAIPDTTQADTGMPQVLVRWGMLRSFLADQLPEDVVVTEAGKDIAGYKSSSDDNSQHVSMIDTSGNTIADLSSTPLIIGADGVRSAFRALVRKDVTHLTTDVTDASGEDVKYGGRINIKAVVNKSLGKEYKSGHTHAAFAPDGSVAVFAGPAGEGSTYWAISVADSVTDGDAVTFTDGLPAGSDGKMALKEKLLAKLNSLDSEAYITTVIDLITETSAENIFCQKSEEAKELGTHPLHSADGRVVLAGDAAHAMSASYGQAANFALEDAATLAVCIRDGNDLEGALKDYSKKRLDRCIEMQARSAERAAKAMKGEQAEDVSKWIFQWEIA</sequence>
<comment type="caution">
    <text evidence="6">The sequence shown here is derived from an EMBL/GenBank/DDBJ whole genome shotgun (WGS) entry which is preliminary data.</text>
</comment>
<dbReference type="EC" id="1.-.-.-" evidence="6"/>
<dbReference type="Gene3D" id="3.80.10.10">
    <property type="entry name" value="Ribonuclease Inhibitor"/>
    <property type="match status" value="1"/>
</dbReference>
<evidence type="ECO:0000313" key="7">
    <source>
        <dbReference type="Proteomes" id="UP001224775"/>
    </source>
</evidence>
<dbReference type="Pfam" id="PF00646">
    <property type="entry name" value="F-box"/>
    <property type="match status" value="1"/>
</dbReference>
<evidence type="ECO:0000259" key="5">
    <source>
        <dbReference type="Pfam" id="PF01494"/>
    </source>
</evidence>
<dbReference type="EMBL" id="JATAAI010000038">
    <property type="protein sequence ID" value="KAK1734526.1"/>
    <property type="molecule type" value="Genomic_DNA"/>
</dbReference>
<feature type="domain" description="FAD-binding" evidence="5">
    <location>
        <begin position="798"/>
        <end position="855"/>
    </location>
</feature>